<name>A0AAN6MVE8_9PEZI</name>
<feature type="compositionally biased region" description="Basic and acidic residues" evidence="1">
    <location>
        <begin position="51"/>
        <end position="64"/>
    </location>
</feature>
<dbReference type="Proteomes" id="UP001303473">
    <property type="component" value="Unassembled WGS sequence"/>
</dbReference>
<evidence type="ECO:0000313" key="3">
    <source>
        <dbReference type="Proteomes" id="UP001303473"/>
    </source>
</evidence>
<accession>A0AAN6MVE8</accession>
<protein>
    <submittedName>
        <fullName evidence="2">Uncharacterized protein</fullName>
    </submittedName>
</protein>
<feature type="region of interest" description="Disordered" evidence="1">
    <location>
        <begin position="44"/>
        <end position="74"/>
    </location>
</feature>
<gene>
    <name evidence="2" type="ORF">QBC46DRAFT_348320</name>
</gene>
<feature type="compositionally biased region" description="Basic residues" evidence="1">
    <location>
        <begin position="65"/>
        <end position="74"/>
    </location>
</feature>
<dbReference type="EMBL" id="MU854079">
    <property type="protein sequence ID" value="KAK3933750.1"/>
    <property type="molecule type" value="Genomic_DNA"/>
</dbReference>
<sequence>MAGIVVRDMVGRGEYMAAEAADTARQGGGSLMAWPADEPYVLPTLGNDTSGVKREQEKDGDQSRKRWFAKVHGG</sequence>
<dbReference type="AlphaFoldDB" id="A0AAN6MVE8"/>
<comment type="caution">
    <text evidence="2">The sequence shown here is derived from an EMBL/GenBank/DDBJ whole genome shotgun (WGS) entry which is preliminary data.</text>
</comment>
<proteinExistence type="predicted"/>
<organism evidence="2 3">
    <name type="scientific">Diplogelasinospora grovesii</name>
    <dbReference type="NCBI Taxonomy" id="303347"/>
    <lineage>
        <taxon>Eukaryota</taxon>
        <taxon>Fungi</taxon>
        <taxon>Dikarya</taxon>
        <taxon>Ascomycota</taxon>
        <taxon>Pezizomycotina</taxon>
        <taxon>Sordariomycetes</taxon>
        <taxon>Sordariomycetidae</taxon>
        <taxon>Sordariales</taxon>
        <taxon>Diplogelasinosporaceae</taxon>
        <taxon>Diplogelasinospora</taxon>
    </lineage>
</organism>
<evidence type="ECO:0000256" key="1">
    <source>
        <dbReference type="SAM" id="MobiDB-lite"/>
    </source>
</evidence>
<keyword evidence="3" id="KW-1185">Reference proteome</keyword>
<reference evidence="3" key="1">
    <citation type="journal article" date="2023" name="Mol. Phylogenet. Evol.">
        <title>Genome-scale phylogeny and comparative genomics of the fungal order Sordariales.</title>
        <authorList>
            <person name="Hensen N."/>
            <person name="Bonometti L."/>
            <person name="Westerberg I."/>
            <person name="Brannstrom I.O."/>
            <person name="Guillou S."/>
            <person name="Cros-Aarteil S."/>
            <person name="Calhoun S."/>
            <person name="Haridas S."/>
            <person name="Kuo A."/>
            <person name="Mondo S."/>
            <person name="Pangilinan J."/>
            <person name="Riley R."/>
            <person name="LaButti K."/>
            <person name="Andreopoulos B."/>
            <person name="Lipzen A."/>
            <person name="Chen C."/>
            <person name="Yan M."/>
            <person name="Daum C."/>
            <person name="Ng V."/>
            <person name="Clum A."/>
            <person name="Steindorff A."/>
            <person name="Ohm R.A."/>
            <person name="Martin F."/>
            <person name="Silar P."/>
            <person name="Natvig D.O."/>
            <person name="Lalanne C."/>
            <person name="Gautier V."/>
            <person name="Ament-Velasquez S.L."/>
            <person name="Kruys A."/>
            <person name="Hutchinson M.I."/>
            <person name="Powell A.J."/>
            <person name="Barry K."/>
            <person name="Miller A.N."/>
            <person name="Grigoriev I.V."/>
            <person name="Debuchy R."/>
            <person name="Gladieux P."/>
            <person name="Hiltunen Thoren M."/>
            <person name="Johannesson H."/>
        </authorList>
    </citation>
    <scope>NUCLEOTIDE SEQUENCE [LARGE SCALE GENOMIC DNA]</scope>
    <source>
        <strain evidence="3">CBS 340.73</strain>
    </source>
</reference>
<evidence type="ECO:0000313" key="2">
    <source>
        <dbReference type="EMBL" id="KAK3933750.1"/>
    </source>
</evidence>